<keyword evidence="4 6" id="KW-1133">Transmembrane helix</keyword>
<feature type="domain" description="ABC3 transporter permease C-terminal" evidence="7">
    <location>
        <begin position="287"/>
        <end position="400"/>
    </location>
</feature>
<dbReference type="InterPro" id="IPR003838">
    <property type="entry name" value="ABC3_permease_C"/>
</dbReference>
<comment type="caution">
    <text evidence="9">The sequence shown here is derived from an EMBL/GenBank/DDBJ whole genome shotgun (WGS) entry which is preliminary data.</text>
</comment>
<evidence type="ECO:0000256" key="3">
    <source>
        <dbReference type="ARBA" id="ARBA00022692"/>
    </source>
</evidence>
<feature type="domain" description="MacB-like periplasmic core" evidence="8">
    <location>
        <begin position="20"/>
        <end position="240"/>
    </location>
</feature>
<evidence type="ECO:0000313" key="10">
    <source>
        <dbReference type="Proteomes" id="UP000600214"/>
    </source>
</evidence>
<evidence type="ECO:0000256" key="5">
    <source>
        <dbReference type="ARBA" id="ARBA00023136"/>
    </source>
</evidence>
<feature type="domain" description="MacB-like periplasmic core" evidence="8">
    <location>
        <begin position="431"/>
        <end position="632"/>
    </location>
</feature>
<feature type="transmembrane region" description="Helical" evidence="6">
    <location>
        <begin position="423"/>
        <end position="443"/>
    </location>
</feature>
<dbReference type="PANTHER" id="PTHR30572">
    <property type="entry name" value="MEMBRANE COMPONENT OF TRANSPORTER-RELATED"/>
    <property type="match status" value="1"/>
</dbReference>
<protein>
    <submittedName>
        <fullName evidence="9">ABC transporter permease</fullName>
    </submittedName>
</protein>
<dbReference type="Pfam" id="PF12704">
    <property type="entry name" value="MacB_PCD"/>
    <property type="match status" value="2"/>
</dbReference>
<evidence type="ECO:0000256" key="4">
    <source>
        <dbReference type="ARBA" id="ARBA00022989"/>
    </source>
</evidence>
<sequence>MIRNYFKVATRHLLRNKTLSFINILGLSLGMTFALLIGMWVYFETSFDSFNKNGERVALVMKHTLMNDQKNTSSSLMMPVYDELKNNYPEIKHISRLDWGSTHSLVSKNRKFKKQGYYVDPDFLRIFTYPIIKGNAETALREPNSIVLTESLADAIFGKVNPIGKVIRIDNKYNIQVTAVMQDVPTNSSLDFEYLAPFEFKVQNDPDVKGSQTRWNNSFIGTVVEVNEGVSMDALSKKISPMLAGRDPYIKTQTLSLYPMGRWHLYDDFKDWVNTGGQILFVRLFGIIGAFVLLIACINFMNLSTARFEKRAKEVGIRKAIGSQRRQLVIQFLAESLLTVFLAFFLSLVLIQLLLPFLKDIGFENIQFDFTNGSLWAAVLGVCLMTGLLAGSYPALYLSSFLPVKVLKGILQQGTGTVNFRKTLVVTQFFISIMLIIGTVVIFQQISHVRSRSIGYDLDNLITLDASEDLVKNYDALKYDLLNTGYIASVAKASSGMTWVNNDFTHFSWEGKDPGSAVTINVVMTDWDYEKAAGLKFIAGRSFEKRYATDSTAVILNESALKLIGYKEPIGKTMKLGDQDLTIIGVTKNVLMQNPFSHVKPGVILFNGGNVNAILIRLKDQADLSKAIAAMQPVLNKYNPSLPFEYRFADEEFGKKFRIANQVAKLAGIFACLGIFISCLGLFGLAIFMAERRSKEVTIRKILGATVTNLWLLLSAEFVWLVAIACILASPITFWVMTKWLQTYEYHIEIQWWIIPAAAMAAILVALFTVSFQAINTASLNPAKTLRS</sequence>
<feature type="transmembrane region" description="Helical" evidence="6">
    <location>
        <begin position="375"/>
        <end position="402"/>
    </location>
</feature>
<dbReference type="InterPro" id="IPR025857">
    <property type="entry name" value="MacB_PCD"/>
</dbReference>
<evidence type="ECO:0000256" key="1">
    <source>
        <dbReference type="ARBA" id="ARBA00004651"/>
    </source>
</evidence>
<keyword evidence="5 6" id="KW-0472">Membrane</keyword>
<organism evidence="9 10">
    <name type="scientific">Dyadobacter endophyticus</name>
    <dbReference type="NCBI Taxonomy" id="1749036"/>
    <lineage>
        <taxon>Bacteria</taxon>
        <taxon>Pseudomonadati</taxon>
        <taxon>Bacteroidota</taxon>
        <taxon>Cytophagia</taxon>
        <taxon>Cytophagales</taxon>
        <taxon>Spirosomataceae</taxon>
        <taxon>Dyadobacter</taxon>
    </lineage>
</organism>
<evidence type="ECO:0000259" key="8">
    <source>
        <dbReference type="Pfam" id="PF12704"/>
    </source>
</evidence>
<feature type="transmembrane region" description="Helical" evidence="6">
    <location>
        <begin position="21"/>
        <end position="43"/>
    </location>
</feature>
<feature type="transmembrane region" description="Helical" evidence="6">
    <location>
        <begin position="328"/>
        <end position="355"/>
    </location>
</feature>
<feature type="transmembrane region" description="Helical" evidence="6">
    <location>
        <begin position="666"/>
        <end position="689"/>
    </location>
</feature>
<dbReference type="PANTHER" id="PTHR30572:SF18">
    <property type="entry name" value="ABC-TYPE MACROLIDE FAMILY EXPORT SYSTEM PERMEASE COMPONENT 2"/>
    <property type="match status" value="1"/>
</dbReference>
<accession>A0ABQ1YNG1</accession>
<evidence type="ECO:0000313" key="9">
    <source>
        <dbReference type="EMBL" id="GGH32694.1"/>
    </source>
</evidence>
<feature type="transmembrane region" description="Helical" evidence="6">
    <location>
        <begin position="750"/>
        <end position="770"/>
    </location>
</feature>
<dbReference type="Pfam" id="PF02687">
    <property type="entry name" value="FtsX"/>
    <property type="match status" value="2"/>
</dbReference>
<comment type="subcellular location">
    <subcellularLocation>
        <location evidence="1">Cell membrane</location>
        <topology evidence="1">Multi-pass membrane protein</topology>
    </subcellularLocation>
</comment>
<keyword evidence="2" id="KW-1003">Cell membrane</keyword>
<gene>
    <name evidence="9" type="ORF">GCM10007423_22390</name>
</gene>
<keyword evidence="3 6" id="KW-0812">Transmembrane</keyword>
<evidence type="ECO:0000256" key="6">
    <source>
        <dbReference type="SAM" id="Phobius"/>
    </source>
</evidence>
<keyword evidence="10" id="KW-1185">Reference proteome</keyword>
<feature type="transmembrane region" description="Helical" evidence="6">
    <location>
        <begin position="710"/>
        <end position="738"/>
    </location>
</feature>
<evidence type="ECO:0000259" key="7">
    <source>
        <dbReference type="Pfam" id="PF02687"/>
    </source>
</evidence>
<reference evidence="10" key="1">
    <citation type="journal article" date="2019" name="Int. J. Syst. Evol. Microbiol.">
        <title>The Global Catalogue of Microorganisms (GCM) 10K type strain sequencing project: providing services to taxonomists for standard genome sequencing and annotation.</title>
        <authorList>
            <consortium name="The Broad Institute Genomics Platform"/>
            <consortium name="The Broad Institute Genome Sequencing Center for Infectious Disease"/>
            <person name="Wu L."/>
            <person name="Ma J."/>
        </authorList>
    </citation>
    <scope>NUCLEOTIDE SEQUENCE [LARGE SCALE GENOMIC DNA]</scope>
    <source>
        <strain evidence="10">CGMCC 1.15288</strain>
    </source>
</reference>
<dbReference type="InterPro" id="IPR050250">
    <property type="entry name" value="Macrolide_Exporter_MacB"/>
</dbReference>
<name>A0ABQ1YNG1_9BACT</name>
<dbReference type="EMBL" id="BMIA01000001">
    <property type="protein sequence ID" value="GGH32694.1"/>
    <property type="molecule type" value="Genomic_DNA"/>
</dbReference>
<feature type="domain" description="ABC3 transporter permease C-terminal" evidence="7">
    <location>
        <begin position="669"/>
        <end position="782"/>
    </location>
</feature>
<proteinExistence type="predicted"/>
<dbReference type="Proteomes" id="UP000600214">
    <property type="component" value="Unassembled WGS sequence"/>
</dbReference>
<evidence type="ECO:0000256" key="2">
    <source>
        <dbReference type="ARBA" id="ARBA00022475"/>
    </source>
</evidence>
<feature type="transmembrane region" description="Helical" evidence="6">
    <location>
        <begin position="280"/>
        <end position="301"/>
    </location>
</feature>